<dbReference type="NCBIfam" id="TIGR01547">
    <property type="entry name" value="phage_term_2"/>
    <property type="match status" value="1"/>
</dbReference>
<proteinExistence type="predicted"/>
<name>A0A8S5SS56_9CAUD</name>
<sequence length="458" mass="52198">MYYDRLKARVRATSVIKRQQREARALIDSIDVKQHIAPVYFPLHDDLKEGKHTTFNLPGGRGSCKSSFTSLEIVSGIMADTTGQSNGIVFRLVGATMRDSVFSQIAWAIDTLGVSHLWRGRVSPMSYTYLPTGAQILFRGLDDASKLKSIKPRRGVFRYVWFEEFSELRGPNFTRNVMQSVLRGQGPGAIVFRTFNPPLSSNNWANVFIREPDEKAVTLLTDYTMIPPDWLGERFLYEAERLRDVNPKAYEHEYLGVPTGAGGEVFPNLEIREITDEEIEQMGYFYQGLDFGFAVDPAAFLRVSYDRKSDTVFFVDEIYKRHLSNKQLAEEIKNRRYDCGGGEYHSPILGGVYEEKQLITADCAEPKSISDVQAEGLKCIPCHKEPGCVAYRVKWLQHRRIVIDPKRTPEAYREFVNYSYATDKDGNFLSELPDKDNHTIDACAYALDRLIYRRGVSA</sequence>
<dbReference type="InterPro" id="IPR035413">
    <property type="entry name" value="Terminase_L_C"/>
</dbReference>
<dbReference type="PANTHER" id="PTHR39184:SF1">
    <property type="entry name" value="PBSX PHAGE TERMINASE LARGE SUBUNIT"/>
    <property type="match status" value="1"/>
</dbReference>
<dbReference type="Gene3D" id="3.40.50.300">
    <property type="entry name" value="P-loop containing nucleotide triphosphate hydrolases"/>
    <property type="match status" value="1"/>
</dbReference>
<protein>
    <submittedName>
        <fullName evidence="3">Terminase large subunit</fullName>
    </submittedName>
</protein>
<organism evidence="3">
    <name type="scientific">Siphoviridae sp. ctMRT7</name>
    <dbReference type="NCBI Taxonomy" id="2827855"/>
    <lineage>
        <taxon>Viruses</taxon>
        <taxon>Duplodnaviria</taxon>
        <taxon>Heunggongvirae</taxon>
        <taxon>Uroviricota</taxon>
        <taxon>Caudoviricetes</taxon>
    </lineage>
</organism>
<reference evidence="3" key="1">
    <citation type="journal article" date="2021" name="Proc. Natl. Acad. Sci. U.S.A.">
        <title>A Catalog of Tens of Thousands of Viruses from Human Metagenomes Reveals Hidden Associations with Chronic Diseases.</title>
        <authorList>
            <person name="Tisza M.J."/>
            <person name="Buck C.B."/>
        </authorList>
    </citation>
    <scope>NUCLEOTIDE SEQUENCE</scope>
    <source>
        <strain evidence="3">CtMRT7</strain>
    </source>
</reference>
<dbReference type="Pfam" id="PF04466">
    <property type="entry name" value="Terminase_3"/>
    <property type="match status" value="1"/>
</dbReference>
<dbReference type="InterPro" id="IPR052380">
    <property type="entry name" value="Viral_DNA_packaging_terminase"/>
</dbReference>
<dbReference type="PANTHER" id="PTHR39184">
    <property type="match status" value="1"/>
</dbReference>
<dbReference type="InterPro" id="IPR006437">
    <property type="entry name" value="Phage_terminase_lsu"/>
</dbReference>
<evidence type="ECO:0000313" key="3">
    <source>
        <dbReference type="EMBL" id="DAF53643.1"/>
    </source>
</evidence>
<feature type="domain" description="Phage terminase large subunit C-terminal" evidence="2">
    <location>
        <begin position="290"/>
        <end position="448"/>
    </location>
</feature>
<dbReference type="InterPro" id="IPR027417">
    <property type="entry name" value="P-loop_NTPase"/>
</dbReference>
<dbReference type="Pfam" id="PF17288">
    <property type="entry name" value="Terminase_3C"/>
    <property type="match status" value="1"/>
</dbReference>
<evidence type="ECO:0000259" key="2">
    <source>
        <dbReference type="Pfam" id="PF17288"/>
    </source>
</evidence>
<dbReference type="InterPro" id="IPR035412">
    <property type="entry name" value="Terminase_L_N"/>
</dbReference>
<feature type="domain" description="Phage terminase large subunit N-terminal" evidence="1">
    <location>
        <begin position="52"/>
        <end position="256"/>
    </location>
</feature>
<accession>A0A8S5SS56</accession>
<dbReference type="Gene3D" id="3.30.420.280">
    <property type="match status" value="1"/>
</dbReference>
<evidence type="ECO:0000259" key="1">
    <source>
        <dbReference type="Pfam" id="PF04466"/>
    </source>
</evidence>
<dbReference type="EMBL" id="BK032661">
    <property type="protein sequence ID" value="DAF53643.1"/>
    <property type="molecule type" value="Genomic_DNA"/>
</dbReference>